<keyword evidence="3" id="KW-0378">Hydrolase</keyword>
<dbReference type="SUPFAM" id="SSF102712">
    <property type="entry name" value="JAB1/MPN domain"/>
    <property type="match status" value="1"/>
</dbReference>
<evidence type="ECO:0000256" key="5">
    <source>
        <dbReference type="ARBA" id="ARBA00023049"/>
    </source>
</evidence>
<dbReference type="RefSeq" id="WP_193800459.1">
    <property type="nucleotide sequence ID" value="NZ_JADEWC010000010.1"/>
</dbReference>
<evidence type="ECO:0000256" key="3">
    <source>
        <dbReference type="ARBA" id="ARBA00022801"/>
    </source>
</evidence>
<dbReference type="CDD" id="cd08070">
    <property type="entry name" value="MPN_like"/>
    <property type="match status" value="1"/>
</dbReference>
<protein>
    <submittedName>
        <fullName evidence="7">M67 family metallopeptidase</fullName>
    </submittedName>
</protein>
<dbReference type="PANTHER" id="PTHR34858">
    <property type="entry name" value="CYSO-CYSTEINE PEPTIDASE"/>
    <property type="match status" value="1"/>
</dbReference>
<keyword evidence="2" id="KW-0479">Metal-binding</keyword>
<evidence type="ECO:0000313" key="8">
    <source>
        <dbReference type="Proteomes" id="UP000654604"/>
    </source>
</evidence>
<dbReference type="Gene3D" id="3.40.140.10">
    <property type="entry name" value="Cytidine Deaminase, domain 2"/>
    <property type="match status" value="1"/>
</dbReference>
<dbReference type="InterPro" id="IPR028090">
    <property type="entry name" value="JAB_dom_prok"/>
</dbReference>
<name>A0ABR9V321_9CHRO</name>
<proteinExistence type="predicted"/>
<dbReference type="InterPro" id="IPR051929">
    <property type="entry name" value="VirAsm_ModProt"/>
</dbReference>
<reference evidence="7 8" key="1">
    <citation type="submission" date="2020-10" db="EMBL/GenBank/DDBJ databases">
        <authorList>
            <person name="Castelo-Branco R."/>
            <person name="Eusebio N."/>
            <person name="Adriana R."/>
            <person name="Vieira A."/>
            <person name="Brugerolle De Fraissinette N."/>
            <person name="Rezende De Castro R."/>
            <person name="Schneider M.P."/>
            <person name="Vasconcelos V."/>
            <person name="Leao P.N."/>
        </authorList>
    </citation>
    <scope>NUCLEOTIDE SEQUENCE [LARGE SCALE GENOMIC DNA]</scope>
    <source>
        <strain evidence="7 8">LEGE 03274</strain>
    </source>
</reference>
<dbReference type="SMART" id="SM00232">
    <property type="entry name" value="JAB_MPN"/>
    <property type="match status" value="1"/>
</dbReference>
<comment type="caution">
    <text evidence="7">The sequence shown here is derived from an EMBL/GenBank/DDBJ whole genome shotgun (WGS) entry which is preliminary data.</text>
</comment>
<dbReference type="Proteomes" id="UP000654604">
    <property type="component" value="Unassembled WGS sequence"/>
</dbReference>
<dbReference type="PANTHER" id="PTHR34858:SF1">
    <property type="entry name" value="CYSO-CYSTEINE PEPTIDASE"/>
    <property type="match status" value="1"/>
</dbReference>
<sequence length="152" mass="17939">MIKIKESDLQLIKGEGRLHYPDECCGLLIGKKENNYNVVVKVIPTINDWENQRYFLREIMDKPDLGKQENFAIAPKTMLQIQKEVRGKNLDIIGIYHSHPNHPAIPSEFDRAIAWEGYSYIIMSVVEKQVEKLFCWQLDEDRRFQEENIIIY</sequence>
<dbReference type="InterPro" id="IPR000555">
    <property type="entry name" value="JAMM/MPN+_dom"/>
</dbReference>
<keyword evidence="1" id="KW-0645">Protease</keyword>
<dbReference type="PROSITE" id="PS50249">
    <property type="entry name" value="MPN"/>
    <property type="match status" value="1"/>
</dbReference>
<feature type="domain" description="MPN" evidence="6">
    <location>
        <begin position="1"/>
        <end position="149"/>
    </location>
</feature>
<dbReference type="EMBL" id="JADEWC010000010">
    <property type="protein sequence ID" value="MBE9222300.1"/>
    <property type="molecule type" value="Genomic_DNA"/>
</dbReference>
<accession>A0ABR9V321</accession>
<keyword evidence="8" id="KW-1185">Reference proteome</keyword>
<keyword evidence="4" id="KW-0862">Zinc</keyword>
<evidence type="ECO:0000256" key="1">
    <source>
        <dbReference type="ARBA" id="ARBA00022670"/>
    </source>
</evidence>
<organism evidence="7 8">
    <name type="scientific">Cyanobacterium stanieri LEGE 03274</name>
    <dbReference type="NCBI Taxonomy" id="1828756"/>
    <lineage>
        <taxon>Bacteria</taxon>
        <taxon>Bacillati</taxon>
        <taxon>Cyanobacteriota</taxon>
        <taxon>Cyanophyceae</taxon>
        <taxon>Oscillatoriophycideae</taxon>
        <taxon>Chroococcales</taxon>
        <taxon>Geminocystaceae</taxon>
        <taxon>Cyanobacterium</taxon>
    </lineage>
</organism>
<keyword evidence="5" id="KW-0482">Metalloprotease</keyword>
<evidence type="ECO:0000256" key="2">
    <source>
        <dbReference type="ARBA" id="ARBA00022723"/>
    </source>
</evidence>
<evidence type="ECO:0000313" key="7">
    <source>
        <dbReference type="EMBL" id="MBE9222300.1"/>
    </source>
</evidence>
<evidence type="ECO:0000256" key="4">
    <source>
        <dbReference type="ARBA" id="ARBA00022833"/>
    </source>
</evidence>
<dbReference type="InterPro" id="IPR037518">
    <property type="entry name" value="MPN"/>
</dbReference>
<gene>
    <name evidence="7" type="ORF">IQ215_06280</name>
</gene>
<dbReference type="Pfam" id="PF14464">
    <property type="entry name" value="Prok-JAB"/>
    <property type="match status" value="1"/>
</dbReference>
<evidence type="ECO:0000259" key="6">
    <source>
        <dbReference type="PROSITE" id="PS50249"/>
    </source>
</evidence>